<comment type="caution">
    <text evidence="1">The sequence shown here is derived from an EMBL/GenBank/DDBJ whole genome shotgun (WGS) entry which is preliminary data.</text>
</comment>
<sequence length="223" mass="25163">MDCTRKQIKLIQYKKFSSARTKIESVHTDCIASFTLEEITKDFDATLYISLSTDTSNHHATKFVPVVIQYFVPSKSIQVKLLNVQEVPGETSETITSAIRNTIDKFSLEQKDYAFSAGNKNANFGAPDQIRTRNIYTNLSTAFGGSELLDIRCSAHVLHQEMQTAADCLPFDVSTDHLQDTPVLFYLHYKSGKSQRFLRICLCRIQETSWLLQNQVADSSACC</sequence>
<dbReference type="OMA" id="RICLCRI"/>
<proteinExistence type="predicted"/>
<keyword evidence="2" id="KW-1185">Reference proteome</keyword>
<dbReference type="Proteomes" id="UP000031668">
    <property type="component" value="Unassembled WGS sequence"/>
</dbReference>
<name>A0A0C2JL98_THEKT</name>
<dbReference type="OrthoDB" id="7971529at2759"/>
<reference evidence="1 2" key="1">
    <citation type="journal article" date="2014" name="Genome Biol. Evol.">
        <title>The genome of the myxosporean Thelohanellus kitauei shows adaptations to nutrient acquisition within its fish host.</title>
        <authorList>
            <person name="Yang Y."/>
            <person name="Xiong J."/>
            <person name="Zhou Z."/>
            <person name="Huo F."/>
            <person name="Miao W."/>
            <person name="Ran C."/>
            <person name="Liu Y."/>
            <person name="Zhang J."/>
            <person name="Feng J."/>
            <person name="Wang M."/>
            <person name="Wang M."/>
            <person name="Wang L."/>
            <person name="Yao B."/>
        </authorList>
    </citation>
    <scope>NUCLEOTIDE SEQUENCE [LARGE SCALE GENOMIC DNA]</scope>
    <source>
        <strain evidence="1">Wuqing</strain>
    </source>
</reference>
<organism evidence="1 2">
    <name type="scientific">Thelohanellus kitauei</name>
    <name type="common">Myxosporean</name>
    <dbReference type="NCBI Taxonomy" id="669202"/>
    <lineage>
        <taxon>Eukaryota</taxon>
        <taxon>Metazoa</taxon>
        <taxon>Cnidaria</taxon>
        <taxon>Myxozoa</taxon>
        <taxon>Myxosporea</taxon>
        <taxon>Bivalvulida</taxon>
        <taxon>Platysporina</taxon>
        <taxon>Myxobolidae</taxon>
        <taxon>Thelohanellus</taxon>
    </lineage>
</organism>
<gene>
    <name evidence="1" type="ORF">RF11_01626</name>
</gene>
<dbReference type="AlphaFoldDB" id="A0A0C2JL98"/>
<accession>A0A0C2JL98</accession>
<evidence type="ECO:0000313" key="2">
    <source>
        <dbReference type="Proteomes" id="UP000031668"/>
    </source>
</evidence>
<evidence type="ECO:0000313" key="1">
    <source>
        <dbReference type="EMBL" id="KII70173.1"/>
    </source>
</evidence>
<dbReference type="EMBL" id="JWZT01002159">
    <property type="protein sequence ID" value="KII70173.1"/>
    <property type="molecule type" value="Genomic_DNA"/>
</dbReference>
<protein>
    <submittedName>
        <fullName evidence="1">Uncharacterized protein</fullName>
    </submittedName>
</protein>